<feature type="domain" description="RNA polymerase sigma-70 region 2" evidence="5">
    <location>
        <begin position="23"/>
        <end position="72"/>
    </location>
</feature>
<dbReference type="GO" id="GO:0016987">
    <property type="term" value="F:sigma factor activity"/>
    <property type="evidence" value="ECO:0007669"/>
    <property type="project" value="UniProtKB-KW"/>
</dbReference>
<keyword evidence="4" id="KW-0804">Transcription</keyword>
<dbReference type="EMBL" id="CP060096">
    <property type="protein sequence ID" value="QSZ26973.1"/>
    <property type="molecule type" value="Genomic_DNA"/>
</dbReference>
<dbReference type="PRINTS" id="PR00046">
    <property type="entry name" value="SIGMA70FCT"/>
</dbReference>
<evidence type="ECO:0000313" key="8">
    <source>
        <dbReference type="Proteomes" id="UP000671913"/>
    </source>
</evidence>
<dbReference type="AlphaFoldDB" id="A0A975AV37"/>
<dbReference type="Pfam" id="PF08281">
    <property type="entry name" value="Sigma70_r4_2"/>
    <property type="match status" value="1"/>
</dbReference>
<keyword evidence="2" id="KW-0731">Sigma factor</keyword>
<gene>
    <name evidence="7" type="ORF">ACETAC_08880</name>
</gene>
<dbReference type="InterPro" id="IPR014284">
    <property type="entry name" value="RNA_pol_sigma-70_dom"/>
</dbReference>
<dbReference type="GO" id="GO:0006352">
    <property type="term" value="P:DNA-templated transcription initiation"/>
    <property type="evidence" value="ECO:0007669"/>
    <property type="project" value="InterPro"/>
</dbReference>
<organism evidence="7 8">
    <name type="scientific">Aceticella autotrophica</name>
    <dbReference type="NCBI Taxonomy" id="2755338"/>
    <lineage>
        <taxon>Bacteria</taxon>
        <taxon>Bacillati</taxon>
        <taxon>Bacillota</taxon>
        <taxon>Clostridia</taxon>
        <taxon>Thermoanaerobacterales</taxon>
        <taxon>Thermoanaerobacteraceae</taxon>
        <taxon>Aceticella</taxon>
    </lineage>
</organism>
<keyword evidence="8" id="KW-1185">Reference proteome</keyword>
<evidence type="ECO:0000259" key="5">
    <source>
        <dbReference type="Pfam" id="PF04542"/>
    </source>
</evidence>
<dbReference type="GO" id="GO:0003677">
    <property type="term" value="F:DNA binding"/>
    <property type="evidence" value="ECO:0007669"/>
    <property type="project" value="UniProtKB-KW"/>
</dbReference>
<dbReference type="NCBIfam" id="TIGR02937">
    <property type="entry name" value="sigma70-ECF"/>
    <property type="match status" value="1"/>
</dbReference>
<evidence type="ECO:0000256" key="3">
    <source>
        <dbReference type="ARBA" id="ARBA00023125"/>
    </source>
</evidence>
<dbReference type="SUPFAM" id="SSF88659">
    <property type="entry name" value="Sigma3 and sigma4 domains of RNA polymerase sigma factors"/>
    <property type="match status" value="1"/>
</dbReference>
<reference evidence="7" key="1">
    <citation type="submission" date="2020-08" db="EMBL/GenBank/DDBJ databases">
        <title>Genomic insights into the carbon and energy metabolism of the first obligate autotrophic acetogenic bacterium Aceticella autotrophica gen. nov., sp. nov.</title>
        <authorList>
            <person name="Toshchakov S.V."/>
            <person name="Elcheninov A.G."/>
            <person name="Kublanov I.V."/>
            <person name="Frolov E.N."/>
            <person name="Lebedinsky A.V."/>
        </authorList>
    </citation>
    <scope>NUCLEOTIDE SEQUENCE</scope>
    <source>
        <strain evidence="7">3443-3Ac</strain>
    </source>
</reference>
<dbReference type="CDD" id="cd06171">
    <property type="entry name" value="Sigma70_r4"/>
    <property type="match status" value="1"/>
</dbReference>
<sequence>MIGFNELCFNAKKGDKGSVEEIIKRLNPLLISLANKFPYDDFNDMLQDGRVRIMECIKEFDPEKGRDFLGYVNIQLRFFYRNKARCRINALSLNEKSTDDSETEMIDLIKNEGLSIEETIINNILKSELKTAFGKLTEKQKKIILLHYFERISMADIAKEMGLHYQSIVKLKNRAIKKLREIICTKE</sequence>
<evidence type="ECO:0000256" key="1">
    <source>
        <dbReference type="ARBA" id="ARBA00023015"/>
    </source>
</evidence>
<dbReference type="RefSeq" id="WP_284679663.1">
    <property type="nucleotide sequence ID" value="NZ_CP060096.1"/>
</dbReference>
<dbReference type="SUPFAM" id="SSF88946">
    <property type="entry name" value="Sigma2 domain of RNA polymerase sigma factors"/>
    <property type="match status" value="1"/>
</dbReference>
<proteinExistence type="predicted"/>
<dbReference type="Proteomes" id="UP000671913">
    <property type="component" value="Chromosome"/>
</dbReference>
<keyword evidence="1" id="KW-0805">Transcription regulation</keyword>
<dbReference type="InterPro" id="IPR013325">
    <property type="entry name" value="RNA_pol_sigma_r2"/>
</dbReference>
<dbReference type="Pfam" id="PF04542">
    <property type="entry name" value="Sigma70_r2"/>
    <property type="match status" value="1"/>
</dbReference>
<dbReference type="InterPro" id="IPR013324">
    <property type="entry name" value="RNA_pol_sigma_r3/r4-like"/>
</dbReference>
<accession>A0A975AV37</accession>
<dbReference type="Gene3D" id="1.20.140.160">
    <property type="match status" value="1"/>
</dbReference>
<evidence type="ECO:0000256" key="4">
    <source>
        <dbReference type="ARBA" id="ARBA00023163"/>
    </source>
</evidence>
<dbReference type="InterPro" id="IPR000943">
    <property type="entry name" value="RNA_pol_sigma70"/>
</dbReference>
<dbReference type="PANTHER" id="PTHR30385">
    <property type="entry name" value="SIGMA FACTOR F FLAGELLAR"/>
    <property type="match status" value="1"/>
</dbReference>
<feature type="domain" description="RNA polymerase sigma factor 70 region 4 type 2" evidence="6">
    <location>
        <begin position="128"/>
        <end position="179"/>
    </location>
</feature>
<protein>
    <submittedName>
        <fullName evidence="7">Sigma-70 family RNA polymerase sigma factor</fullName>
    </submittedName>
</protein>
<dbReference type="KEGG" id="aaut:ACETAC_08880"/>
<dbReference type="InterPro" id="IPR013249">
    <property type="entry name" value="RNA_pol_sigma70_r4_t2"/>
</dbReference>
<dbReference type="InterPro" id="IPR007627">
    <property type="entry name" value="RNA_pol_sigma70_r2"/>
</dbReference>
<evidence type="ECO:0000259" key="6">
    <source>
        <dbReference type="Pfam" id="PF08281"/>
    </source>
</evidence>
<dbReference type="Gene3D" id="1.20.120.1810">
    <property type="match status" value="1"/>
</dbReference>
<evidence type="ECO:0000256" key="2">
    <source>
        <dbReference type="ARBA" id="ARBA00023082"/>
    </source>
</evidence>
<evidence type="ECO:0000313" key="7">
    <source>
        <dbReference type="EMBL" id="QSZ26973.1"/>
    </source>
</evidence>
<name>A0A975AV37_9THEO</name>
<keyword evidence="3" id="KW-0238">DNA-binding</keyword>